<dbReference type="EMBL" id="DS269109">
    <property type="protein sequence ID" value="EFP08961.1"/>
    <property type="molecule type" value="Genomic_DNA"/>
</dbReference>
<evidence type="ECO:0000313" key="4">
    <source>
        <dbReference type="Proteomes" id="UP000008281"/>
    </source>
</evidence>
<reference evidence="3" key="1">
    <citation type="submission" date="2007-07" db="EMBL/GenBank/DDBJ databases">
        <title>PCAP assembly of the Caenorhabditis remanei genome.</title>
        <authorList>
            <consortium name="The Caenorhabditis remanei Sequencing Consortium"/>
            <person name="Wilson R.K."/>
        </authorList>
    </citation>
    <scope>NUCLEOTIDE SEQUENCE [LARGE SCALE GENOMIC DNA]</scope>
    <source>
        <strain evidence="3">PB4641</strain>
    </source>
</reference>
<keyword evidence="1" id="KW-0812">Transmembrane</keyword>
<evidence type="ECO:0000256" key="1">
    <source>
        <dbReference type="SAM" id="Phobius"/>
    </source>
</evidence>
<keyword evidence="2" id="KW-0732">Signal</keyword>
<dbReference type="HOGENOM" id="CLU_580357_0_0_1"/>
<gene>
    <name evidence="3" type="ORF">CRE_14380</name>
</gene>
<dbReference type="AlphaFoldDB" id="E3NMU4"/>
<name>E3NMU4_CAERE</name>
<keyword evidence="1" id="KW-1133">Transmembrane helix</keyword>
<accession>E3NMU4</accession>
<evidence type="ECO:0000256" key="2">
    <source>
        <dbReference type="SAM" id="SignalP"/>
    </source>
</evidence>
<feature type="chain" id="PRO_5003176834" evidence="2">
    <location>
        <begin position="24"/>
        <end position="471"/>
    </location>
</feature>
<feature type="transmembrane region" description="Helical" evidence="1">
    <location>
        <begin position="90"/>
        <end position="109"/>
    </location>
</feature>
<dbReference type="InParanoid" id="E3NMU4"/>
<protein>
    <submittedName>
        <fullName evidence="3">Uncharacterized protein</fullName>
    </submittedName>
</protein>
<dbReference type="Proteomes" id="UP000008281">
    <property type="component" value="Unassembled WGS sequence"/>
</dbReference>
<dbReference type="OrthoDB" id="5905777at2759"/>
<keyword evidence="4" id="KW-1185">Reference proteome</keyword>
<proteinExistence type="predicted"/>
<feature type="transmembrane region" description="Helical" evidence="1">
    <location>
        <begin position="429"/>
        <end position="452"/>
    </location>
</feature>
<keyword evidence="1" id="KW-0472">Membrane</keyword>
<feature type="signal peptide" evidence="2">
    <location>
        <begin position="1"/>
        <end position="23"/>
    </location>
</feature>
<evidence type="ECO:0000313" key="3">
    <source>
        <dbReference type="EMBL" id="EFP08961.1"/>
    </source>
</evidence>
<dbReference type="eggNOG" id="ENOG502QQEE">
    <property type="taxonomic scope" value="Eukaryota"/>
</dbReference>
<organism evidence="4">
    <name type="scientific">Caenorhabditis remanei</name>
    <name type="common">Caenorhabditis vulgaris</name>
    <dbReference type="NCBI Taxonomy" id="31234"/>
    <lineage>
        <taxon>Eukaryota</taxon>
        <taxon>Metazoa</taxon>
        <taxon>Ecdysozoa</taxon>
        <taxon>Nematoda</taxon>
        <taxon>Chromadorea</taxon>
        <taxon>Rhabditida</taxon>
        <taxon>Rhabditina</taxon>
        <taxon>Rhabditomorpha</taxon>
        <taxon>Rhabditoidea</taxon>
        <taxon>Rhabditidae</taxon>
        <taxon>Peloderinae</taxon>
        <taxon>Caenorhabditis</taxon>
    </lineage>
</organism>
<sequence length="471" mass="53705">MNRKTVKFSLIILFFICFPPCLATLNILKEKGYGFVEDPEYRLEKCVSQKIRLDFHEQHAFALALNRKCQPISRLEMDGHGIVARAKREVVSIVIAATTLLALTVNFALDWYRSNLVHAEMEKLKEMQHLILSNSNITIDLLKQQENVYQDAYFEAIQAAIFQNGKLETVMSFFQLDIDKMVAEFEFEKDINNAILEKFTHNFYCGNSANTYELEVCGWTNPTRVYGDVKLIAPIGNFIHNGEAFSYYDTPKVTLFTKNDEPISTDGCESIGYHWSCKKATNGCTIAEYKSCTPKIVHTPDHVFAVEIEDMTLIATTLTHYSLMKDGSNSASSVHDVPQSGQFLLKAPHNTIVQFGTRRFTGRHEEHEAIQINVEEKMPHMDHEKIRQFAENLKAEGKAISEFDELLLHDSVMDVGFIDSALHWFRTKFYWILIIGGVVLFAIVVMCVFAYFSCCCFGWTGTKTKIVDNVV</sequence>